<dbReference type="GO" id="GO:0008270">
    <property type="term" value="F:zinc ion binding"/>
    <property type="evidence" value="ECO:0007669"/>
    <property type="project" value="UniProtKB-UniRule"/>
</dbReference>
<dbReference type="Gene3D" id="3.40.1050.10">
    <property type="entry name" value="Carbonic anhydrase"/>
    <property type="match status" value="1"/>
</dbReference>
<gene>
    <name evidence="6" type="ORF">BP6252_05707</name>
</gene>
<dbReference type="EMBL" id="PDLM01000005">
    <property type="protein sequence ID" value="RDW77654.1"/>
    <property type="molecule type" value="Genomic_DNA"/>
</dbReference>
<feature type="binding site" evidence="4">
    <location>
        <position position="47"/>
    </location>
    <ligand>
        <name>Zn(2+)</name>
        <dbReference type="ChEBI" id="CHEBI:29105"/>
    </ligand>
</feature>
<evidence type="ECO:0000256" key="1">
    <source>
        <dbReference type="ARBA" id="ARBA00006217"/>
    </source>
</evidence>
<comment type="function">
    <text evidence="5">Reversible hydration of carbon dioxide.</text>
</comment>
<keyword evidence="2 4" id="KW-0479">Metal-binding</keyword>
<dbReference type="PANTHER" id="PTHR43175">
    <property type="entry name" value="CARBONIC ANHYDRASE"/>
    <property type="match status" value="1"/>
</dbReference>
<dbReference type="Proteomes" id="UP000256645">
    <property type="component" value="Unassembled WGS sequence"/>
</dbReference>
<dbReference type="STRING" id="1849047.A0A3D8RUW9"/>
<comment type="caution">
    <text evidence="6">The sequence shown here is derived from an EMBL/GenBank/DDBJ whole genome shotgun (WGS) entry which is preliminary data.</text>
</comment>
<dbReference type="SUPFAM" id="SSF53056">
    <property type="entry name" value="beta-carbonic anhydrase, cab"/>
    <property type="match status" value="1"/>
</dbReference>
<name>A0A3D8RUW9_9HELO</name>
<dbReference type="InterPro" id="IPR036874">
    <property type="entry name" value="Carbonic_anhydrase_sf"/>
</dbReference>
<keyword evidence="5" id="KW-0456">Lyase</keyword>
<comment type="cofactor">
    <cofactor evidence="4">
        <name>Zn(2+)</name>
        <dbReference type="ChEBI" id="CHEBI:29105"/>
    </cofactor>
    <text evidence="4">Binds 1 zinc ion per subunit.</text>
</comment>
<keyword evidence="3 4" id="KW-0862">Zinc</keyword>
<evidence type="ECO:0000256" key="2">
    <source>
        <dbReference type="ARBA" id="ARBA00022723"/>
    </source>
</evidence>
<evidence type="ECO:0000256" key="4">
    <source>
        <dbReference type="PIRSR" id="PIRSR601765-1"/>
    </source>
</evidence>
<sequence>MAQNPIVTKMLEQNRTIAANHQPIPFFSELAGLGVKTPNTLILTCVDPRVTPEKFLDLSPAVNPITVRNICGHAGPAIPDIAALDAFMGIENVFVIHHTDCGALSFTEDMIKNRLKERLPEKGEEIDGTVFGAINNLEQSVRDDLDILRASPYIRKELAEKCIGFTYDIKTGLITPVAE</sequence>
<proteinExistence type="inferred from homology"/>
<dbReference type="Pfam" id="PF00484">
    <property type="entry name" value="Pro_CA"/>
    <property type="match status" value="1"/>
</dbReference>
<evidence type="ECO:0000256" key="5">
    <source>
        <dbReference type="RuleBase" id="RU003956"/>
    </source>
</evidence>
<reference evidence="6 7" key="1">
    <citation type="journal article" date="2018" name="IMA Fungus">
        <title>IMA Genome-F 9: Draft genome sequence of Annulohypoxylon stygium, Aspergillus mulundensis, Berkeleyomyces basicola (syn. Thielaviopsis basicola), Ceratocystis smalleyi, two Cercospora beticola strains, Coleophoma cylindrospora, Fusarium fracticaudum, Phialophora cf. hyalina, and Morchella septimelata.</title>
        <authorList>
            <person name="Wingfield B.D."/>
            <person name="Bills G.F."/>
            <person name="Dong Y."/>
            <person name="Huang W."/>
            <person name="Nel W.J."/>
            <person name="Swalarsk-Parry B.S."/>
            <person name="Vaghefi N."/>
            <person name="Wilken P.M."/>
            <person name="An Z."/>
            <person name="de Beer Z.W."/>
            <person name="De Vos L."/>
            <person name="Chen L."/>
            <person name="Duong T.A."/>
            <person name="Gao Y."/>
            <person name="Hammerbacher A."/>
            <person name="Kikkert J.R."/>
            <person name="Li Y."/>
            <person name="Li H."/>
            <person name="Li K."/>
            <person name="Li Q."/>
            <person name="Liu X."/>
            <person name="Ma X."/>
            <person name="Naidoo K."/>
            <person name="Pethybridge S.J."/>
            <person name="Sun J."/>
            <person name="Steenkamp E.T."/>
            <person name="van der Nest M.A."/>
            <person name="van Wyk S."/>
            <person name="Wingfield M.J."/>
            <person name="Xiong C."/>
            <person name="Yue Q."/>
            <person name="Zhang X."/>
        </authorList>
    </citation>
    <scope>NUCLEOTIDE SEQUENCE [LARGE SCALE GENOMIC DNA]</scope>
    <source>
        <strain evidence="6 7">BP6252</strain>
    </source>
</reference>
<comment type="similarity">
    <text evidence="1 5">Belongs to the beta-class carbonic anhydrase family.</text>
</comment>
<evidence type="ECO:0000313" key="7">
    <source>
        <dbReference type="Proteomes" id="UP000256645"/>
    </source>
</evidence>
<feature type="binding site" evidence="4">
    <location>
        <position position="98"/>
    </location>
    <ligand>
        <name>Zn(2+)</name>
        <dbReference type="ChEBI" id="CHEBI:29105"/>
    </ligand>
</feature>
<feature type="binding site" evidence="4">
    <location>
        <position position="45"/>
    </location>
    <ligand>
        <name>Zn(2+)</name>
        <dbReference type="ChEBI" id="CHEBI:29105"/>
    </ligand>
</feature>
<protein>
    <recommendedName>
        <fullName evidence="5">Carbonic anhydrase</fullName>
        <ecNumber evidence="5">4.2.1.1</ecNumber>
    </recommendedName>
    <alternativeName>
        <fullName evidence="5">Carbonate dehydratase</fullName>
    </alternativeName>
</protein>
<organism evidence="6 7">
    <name type="scientific">Coleophoma cylindrospora</name>
    <dbReference type="NCBI Taxonomy" id="1849047"/>
    <lineage>
        <taxon>Eukaryota</taxon>
        <taxon>Fungi</taxon>
        <taxon>Dikarya</taxon>
        <taxon>Ascomycota</taxon>
        <taxon>Pezizomycotina</taxon>
        <taxon>Leotiomycetes</taxon>
        <taxon>Helotiales</taxon>
        <taxon>Dermateaceae</taxon>
        <taxon>Coleophoma</taxon>
    </lineage>
</organism>
<dbReference type="OrthoDB" id="10248475at2759"/>
<comment type="catalytic activity">
    <reaction evidence="5">
        <text>hydrogencarbonate + H(+) = CO2 + H2O</text>
        <dbReference type="Rhea" id="RHEA:10748"/>
        <dbReference type="ChEBI" id="CHEBI:15377"/>
        <dbReference type="ChEBI" id="CHEBI:15378"/>
        <dbReference type="ChEBI" id="CHEBI:16526"/>
        <dbReference type="ChEBI" id="CHEBI:17544"/>
        <dbReference type="EC" id="4.2.1.1"/>
    </reaction>
</comment>
<keyword evidence="7" id="KW-1185">Reference proteome</keyword>
<dbReference type="PANTHER" id="PTHR43175:SF3">
    <property type="entry name" value="CARBON DISULFIDE HYDROLASE"/>
    <property type="match status" value="1"/>
</dbReference>
<dbReference type="GO" id="GO:0004089">
    <property type="term" value="F:carbonate dehydratase activity"/>
    <property type="evidence" value="ECO:0007669"/>
    <property type="project" value="UniProtKB-UniRule"/>
</dbReference>
<dbReference type="AlphaFoldDB" id="A0A3D8RUW9"/>
<feature type="binding site" evidence="4">
    <location>
        <position position="101"/>
    </location>
    <ligand>
        <name>Zn(2+)</name>
        <dbReference type="ChEBI" id="CHEBI:29105"/>
    </ligand>
</feature>
<dbReference type="SMART" id="SM00947">
    <property type="entry name" value="Pro_CA"/>
    <property type="match status" value="1"/>
</dbReference>
<evidence type="ECO:0000313" key="6">
    <source>
        <dbReference type="EMBL" id="RDW77654.1"/>
    </source>
</evidence>
<accession>A0A3D8RUW9</accession>
<dbReference type="EC" id="4.2.1.1" evidence="5"/>
<dbReference type="InterPro" id="IPR001765">
    <property type="entry name" value="Carbonic_anhydrase"/>
</dbReference>
<evidence type="ECO:0000256" key="3">
    <source>
        <dbReference type="ARBA" id="ARBA00022833"/>
    </source>
</evidence>